<dbReference type="SUPFAM" id="SSF50978">
    <property type="entry name" value="WD40 repeat-like"/>
    <property type="match status" value="1"/>
</dbReference>
<keyword evidence="2" id="KW-0677">Repeat</keyword>
<reference evidence="7" key="2">
    <citation type="submission" date="2024-02" db="EMBL/GenBank/DDBJ databases">
        <title>Comparative genomics of Cryptococcus and Kwoniella reveals pathogenesis evolution and contrasting modes of karyotype evolution via chromosome fusion or intercentromeric recombination.</title>
        <authorList>
            <person name="Coelho M.A."/>
            <person name="David-Palma M."/>
            <person name="Shea T."/>
            <person name="Bowers K."/>
            <person name="McGinley-Smith S."/>
            <person name="Mohammad A.W."/>
            <person name="Gnirke A."/>
            <person name="Yurkov A.M."/>
            <person name="Nowrousian M."/>
            <person name="Sun S."/>
            <person name="Cuomo C.A."/>
            <person name="Heitman J."/>
        </authorList>
    </citation>
    <scope>NUCLEOTIDE SEQUENCE</scope>
    <source>
        <strain evidence="7">CBS 10737</strain>
    </source>
</reference>
<feature type="region of interest" description="Disordered" evidence="4">
    <location>
        <begin position="1"/>
        <end position="82"/>
    </location>
</feature>
<dbReference type="PROSITE" id="PS50082">
    <property type="entry name" value="WD_REPEATS_2"/>
    <property type="match status" value="1"/>
</dbReference>
<dbReference type="SUPFAM" id="SSF81837">
    <property type="entry name" value="BEACH domain"/>
    <property type="match status" value="1"/>
</dbReference>
<dbReference type="Pfam" id="PF00400">
    <property type="entry name" value="WD40"/>
    <property type="match status" value="1"/>
</dbReference>
<evidence type="ECO:0000313" key="7">
    <source>
        <dbReference type="EMBL" id="WWC71057.1"/>
    </source>
</evidence>
<dbReference type="PROSITE" id="PS51783">
    <property type="entry name" value="PH_BEACH"/>
    <property type="match status" value="1"/>
</dbReference>
<feature type="region of interest" description="Disordered" evidence="4">
    <location>
        <begin position="448"/>
        <end position="489"/>
    </location>
</feature>
<organism evidence="7 8">
    <name type="scientific">Kwoniella pini CBS 10737</name>
    <dbReference type="NCBI Taxonomy" id="1296096"/>
    <lineage>
        <taxon>Eukaryota</taxon>
        <taxon>Fungi</taxon>
        <taxon>Dikarya</taxon>
        <taxon>Basidiomycota</taxon>
        <taxon>Agaricomycotina</taxon>
        <taxon>Tremellomycetes</taxon>
        <taxon>Tremellales</taxon>
        <taxon>Cryptococcaceae</taxon>
        <taxon>Kwoniella</taxon>
    </lineage>
</organism>
<keyword evidence="8" id="KW-1185">Reference proteome</keyword>
<feature type="region of interest" description="Disordered" evidence="4">
    <location>
        <begin position="2489"/>
        <end position="2540"/>
    </location>
</feature>
<dbReference type="SMART" id="SM01026">
    <property type="entry name" value="Beach"/>
    <property type="match status" value="1"/>
</dbReference>
<gene>
    <name evidence="7" type="ORF">I206_105010</name>
</gene>
<dbReference type="SUPFAM" id="SSF57903">
    <property type="entry name" value="FYVE/PHD zinc finger"/>
    <property type="match status" value="1"/>
</dbReference>
<dbReference type="EMBL" id="CP144524">
    <property type="protein sequence ID" value="WWC71057.1"/>
    <property type="molecule type" value="Genomic_DNA"/>
</dbReference>
<feature type="compositionally biased region" description="Low complexity" evidence="4">
    <location>
        <begin position="608"/>
        <end position="617"/>
    </location>
</feature>
<dbReference type="PANTHER" id="PTHR46108:SF4">
    <property type="entry name" value="BLUE CHEESE"/>
    <property type="match status" value="1"/>
</dbReference>
<name>A0AAJ8L8I6_9TREE</name>
<dbReference type="InterPro" id="IPR001680">
    <property type="entry name" value="WD40_rpt"/>
</dbReference>
<feature type="domain" description="BEACH" evidence="5">
    <location>
        <begin position="1773"/>
        <end position="2062"/>
    </location>
</feature>
<dbReference type="Gene3D" id="3.30.40.10">
    <property type="entry name" value="Zinc/RING finger domain, C3HC4 (zinc finger)"/>
    <property type="match status" value="1"/>
</dbReference>
<sequence>MFKLFKDLTRPPESLTPPPVTISAPPTPVPYTARAKSSSRARSKSPAPAGLGRSKSPGPAGSSHSHRPSQEAAGDSGWSISTDIAGKDVESEDEDEVDPDAIKVVEYLREIRSLEDGADVMRYVESFSQILSIPCHFLSRRALRRHTGFRTILLCLSDGLVYTSQEDTKPPLSEEEWQVREVQRTEGIRLAFEVIAWALGDRQGELQFEKLGGYMLLLPTLSNLCPHSTSSNSAHSQIIALLLAHICNNNYALLSLFQSPPTTTPEQSLIPAIWQRSGDLNIRPSTSGALRLLWAYLRGEKANGKGRQRTSGLSSSFEGEAGSEQAGTIEFTFQIILTIASASTLNLFSMVTQLPELSGFLVVRLYGIPEKRTYEVTFPARDDWVQEVENGDEKEKQEKQENWNPPSESLRKVYLALFRRLLEAGVTQNLVWRLFGLVKINAPVIPDQDLSARPTNGDGLTASPSDITSNSEQIASPEPMLDTPKAPSRVRPDLHIDVARLPPDEERLNLEVLDLLKHAMKSRWPDVFVFRGGNGDTLGGLQLKETGRSWMGGQKGFNFSCWLHVTKLNQPLTLFHMSQKGSKLPLFQVRILESSQIGITSSVHSTENNSAPTTPSTENPPSPSDAEMVCGANDALIPHFQWVHFAVGCRKPKGADVGEVRIFVNGLRVGAMRIPFPVPSTTSVTQAPQLGVRAGAPADAIRIAIGRKYRPEEEDTTPRKSGSVGREEENEWMLGRTLLLEEAVPEDLVRLLHHLGPRYTGNLQEPLGKFLTYEGATSINIYLSNLARDSKDRKIFTHSSNSILVRALRSGPAIPEDIIMLSLAARDYDSTLRACINAGIPHPLRAKQLQHGTARLVGNVSPFSATSLDESASAVGGGLVLLKLVDLSQTKEELVSTLGMFKDLIKDSWSASEEMERIHGFDLLAAILRPKMSQLFDEQCAKILLSMLGINMDKPSNATVHNSVAYRALGLEFDLWSYASDDVVRFYLKHFEYLLSTSKHKRFNVLRTFQKSAMVKKMLYALRSGLFDLEVVPNVIDALRLALEARWSGEDSIKPVFSYLVSALCQNNMSLTLNPINEPPPYQIPAALTLNMISSLCADKTRLKKLNKSLALHRLLVIFISSNSSYYVVKPCLEILEHCTILSSSDSFSRSFENEGGFALLATSLAPIWTSDIQELVVRTMIGEHTKDKDIKTLQSPHMVTCLLAALDNLLQQAGDNDDAGYIPTLQGRRKSVASIRSISFFPTITDNNNNGDDNRLELLLKEMTSIYRSSSGFRKQMTSKKVENLLPNMADFAAVSGGSSGQPEIVKAQREAAAALLSTLIELAKLPVALMNQIKLLIEQLQTAPSTKTPLSSSTMMSPTSPRIGGGSSYFGQSFPSRFGSSPAGTPGIGGSSRRRPSMDMPGFTKSRSIMEQRIPLKRVITGESILEGGRDKNAAWKMIIIQTDSQSHAKMTLDRKEHWQKISDIDWPRQAAALRAENGLWPEKEDKVNWRLDGSEGPLRMRARLERITNLPESGVSRTRHKLRDAIPSVDELSSAVSKINVAPWEDPFALALGETDSIAEEEPLLLPTAPTGGTVTPSLSAGTGSNQAPSVASDDNGDIESYVEVEDDKNDKMRRIAKTLQAGDVVEEAHNIVRIVGVDACPGLLILGKKNLYLVDGLVQKADGEVIDAKDAQKDVLSIPSGTLAGLDAGDQQSHRWSYNEIVENNRRAFLFRDVALELYFMDKRNFLIVFQDKKERQAVVQKIGSKNDHRDAISRSVIGNFVVDTVTKAMDRSEQHLEALMRKWQNREISNFAYLQLLNQYANRTPNDVTQYPVFPWVLADYTSETLDLQSDSSFRDFRWPMGALTPARREDATERYIATEGVGEVPFHYGTHYSSSMIVCGFMIRMSPFTEIFLALQGGNFDLADRLFSSIPRAWESASADNRGDVRELIPEFYYTPAFLWNLNHHDFGRKQSSGDQVDNVALPPWALGDPLLFVHKHREALESDYVSRHLSHWIDLTFGYKQRDPSALNCFHPLSYRGAIDLENIEDEGEKAASTAIIHNFGQTPLQIFKQPHPHRYLGGRLSLPISSRFGVAEHWQLLFRSILPISEASVPIDDIVPPHGVDTRPKSTQKFRLSVPAYPHLSLQYGFTDGSIRIYYQESAVKLIHLVEGIFVDDAIFASPSLLITVSGQGVLTAWRITIKSGGYRRGDATLQREATLRGHTGKITCLAANTSWSLLVSGSEDGTAMVWDTNRLRYTRTLQTGNDEPIKLCAINEADGQIALASSRHIYLFSLNGHPIAAVALENTTPSGSSSTLEEPDDRIHFTGGISFLNREFLSGGVLFAIGVGAKVVLYRCVPGQKEYVSYDDEPTPPWSLVEQGDVPRSDDHLGGDCCMVKFMGETLYAAFASSDEKAKYALYQWSLPDGPARHVSDMVSHQCMAQNCSRHFGLLEPKRHCGGCGGAFCGTHALHVETFTMRYCDTCRIQLSIASAQGILRSGRNTLTTPSRAVSRRNSLVGQGGHSRRPSAEIRNIGIIQSSSRRESGDKNAGSIIIQ</sequence>
<dbReference type="PANTHER" id="PTHR46108">
    <property type="entry name" value="BLUE CHEESE"/>
    <property type="match status" value="1"/>
</dbReference>
<dbReference type="InterPro" id="IPR036322">
    <property type="entry name" value="WD40_repeat_dom_sf"/>
</dbReference>
<dbReference type="GeneID" id="30170918"/>
<feature type="region of interest" description="Disordered" evidence="4">
    <location>
        <begin position="602"/>
        <end position="626"/>
    </location>
</feature>
<dbReference type="Gene3D" id="1.10.1540.10">
    <property type="entry name" value="BEACH domain"/>
    <property type="match status" value="1"/>
</dbReference>
<evidence type="ECO:0000256" key="3">
    <source>
        <dbReference type="PROSITE-ProRule" id="PRU00221"/>
    </source>
</evidence>
<dbReference type="InterPro" id="IPR023362">
    <property type="entry name" value="PH-BEACH_dom"/>
</dbReference>
<evidence type="ECO:0000259" key="6">
    <source>
        <dbReference type="PROSITE" id="PS51783"/>
    </source>
</evidence>
<dbReference type="Gene3D" id="2.30.29.30">
    <property type="entry name" value="Pleckstrin-homology domain (PH domain)/Phosphotyrosine-binding domain (PTB)"/>
    <property type="match status" value="1"/>
</dbReference>
<feature type="compositionally biased region" description="Polar residues" evidence="4">
    <location>
        <begin position="462"/>
        <end position="474"/>
    </location>
</feature>
<dbReference type="InterPro" id="IPR000409">
    <property type="entry name" value="BEACH_dom"/>
</dbReference>
<dbReference type="Pfam" id="PF02138">
    <property type="entry name" value="Beach"/>
    <property type="match status" value="1"/>
</dbReference>
<dbReference type="Pfam" id="PF14844">
    <property type="entry name" value="PH_BEACH"/>
    <property type="match status" value="1"/>
</dbReference>
<feature type="region of interest" description="Disordered" evidence="4">
    <location>
        <begin position="1382"/>
        <end position="1405"/>
    </location>
</feature>
<dbReference type="Proteomes" id="UP000094020">
    <property type="component" value="Chromosome 6"/>
</dbReference>
<evidence type="ECO:0000256" key="1">
    <source>
        <dbReference type="ARBA" id="ARBA00022574"/>
    </source>
</evidence>
<proteinExistence type="predicted"/>
<evidence type="ECO:0008006" key="9">
    <source>
        <dbReference type="Google" id="ProtNLM"/>
    </source>
</evidence>
<dbReference type="InterPro" id="IPR051944">
    <property type="entry name" value="BEACH_domain_protein"/>
</dbReference>
<feature type="domain" description="BEACH-type PH" evidence="6">
    <location>
        <begin position="1624"/>
        <end position="1748"/>
    </location>
</feature>
<feature type="repeat" description="WD" evidence="3">
    <location>
        <begin position="2204"/>
        <end position="2245"/>
    </location>
</feature>
<dbReference type="PROSITE" id="PS50197">
    <property type="entry name" value="BEACH"/>
    <property type="match status" value="1"/>
</dbReference>
<evidence type="ECO:0000256" key="2">
    <source>
        <dbReference type="ARBA" id="ARBA00022737"/>
    </source>
</evidence>
<dbReference type="RefSeq" id="XP_070059152.1">
    <property type="nucleotide sequence ID" value="XM_070203051.1"/>
</dbReference>
<keyword evidence="1 3" id="KW-0853">WD repeat</keyword>
<dbReference type="PROSITE" id="PS50294">
    <property type="entry name" value="WD_REPEATS_REGION"/>
    <property type="match status" value="1"/>
</dbReference>
<feature type="compositionally biased region" description="Polar residues" evidence="4">
    <location>
        <begin position="1574"/>
        <end position="1593"/>
    </location>
</feature>
<dbReference type="InterPro" id="IPR013083">
    <property type="entry name" value="Znf_RING/FYVE/PHD"/>
</dbReference>
<dbReference type="CDD" id="cd01201">
    <property type="entry name" value="PH_BEACH"/>
    <property type="match status" value="1"/>
</dbReference>
<feature type="compositionally biased region" description="Pro residues" evidence="4">
    <location>
        <begin position="14"/>
        <end position="29"/>
    </location>
</feature>
<protein>
    <recommendedName>
        <fullName evidence="9">Beach-domain-containing protein</fullName>
    </recommendedName>
</protein>
<feature type="region of interest" description="Disordered" evidence="4">
    <location>
        <begin position="1572"/>
        <end position="1599"/>
    </location>
</feature>
<feature type="region of interest" description="Disordered" evidence="4">
    <location>
        <begin position="709"/>
        <end position="728"/>
    </location>
</feature>
<accession>A0AAJ8L8I6</accession>
<dbReference type="InterPro" id="IPR036372">
    <property type="entry name" value="BEACH_dom_sf"/>
</dbReference>
<feature type="compositionally biased region" description="Polar residues" evidence="4">
    <location>
        <begin position="2489"/>
        <end position="2502"/>
    </location>
</feature>
<dbReference type="SMART" id="SM00320">
    <property type="entry name" value="WD40"/>
    <property type="match status" value="2"/>
</dbReference>
<dbReference type="Gene3D" id="2.130.10.10">
    <property type="entry name" value="YVTN repeat-like/Quinoprotein amine dehydrogenase"/>
    <property type="match status" value="1"/>
</dbReference>
<dbReference type="CDD" id="cd06071">
    <property type="entry name" value="Beach"/>
    <property type="match status" value="1"/>
</dbReference>
<feature type="compositionally biased region" description="Basic and acidic residues" evidence="4">
    <location>
        <begin position="1"/>
        <end position="10"/>
    </location>
</feature>
<evidence type="ECO:0000313" key="8">
    <source>
        <dbReference type="Proteomes" id="UP000094020"/>
    </source>
</evidence>
<reference evidence="7" key="1">
    <citation type="submission" date="2013-07" db="EMBL/GenBank/DDBJ databases">
        <authorList>
            <consortium name="The Broad Institute Genome Sequencing Platform"/>
            <person name="Cuomo C."/>
            <person name="Litvintseva A."/>
            <person name="Chen Y."/>
            <person name="Heitman J."/>
            <person name="Sun S."/>
            <person name="Springer D."/>
            <person name="Dromer F."/>
            <person name="Young S.K."/>
            <person name="Zeng Q."/>
            <person name="Gargeya S."/>
            <person name="Fitzgerald M."/>
            <person name="Abouelleil A."/>
            <person name="Alvarado L."/>
            <person name="Berlin A.M."/>
            <person name="Chapman S.B."/>
            <person name="Dewar J."/>
            <person name="Goldberg J."/>
            <person name="Griggs A."/>
            <person name="Gujja S."/>
            <person name="Hansen M."/>
            <person name="Howarth C."/>
            <person name="Imamovic A."/>
            <person name="Larimer J."/>
            <person name="McCowan C."/>
            <person name="Murphy C."/>
            <person name="Pearson M."/>
            <person name="Priest M."/>
            <person name="Roberts A."/>
            <person name="Saif S."/>
            <person name="Shea T."/>
            <person name="Sykes S."/>
            <person name="Wortman J."/>
            <person name="Nusbaum C."/>
            <person name="Birren B."/>
        </authorList>
    </citation>
    <scope>NUCLEOTIDE SEQUENCE</scope>
    <source>
        <strain evidence="7">CBS 10737</strain>
    </source>
</reference>
<dbReference type="KEGG" id="kpin:30170918"/>
<dbReference type="SUPFAM" id="SSF50729">
    <property type="entry name" value="PH domain-like"/>
    <property type="match status" value="1"/>
</dbReference>
<dbReference type="InterPro" id="IPR011011">
    <property type="entry name" value="Znf_FYVE_PHD"/>
</dbReference>
<evidence type="ECO:0000256" key="4">
    <source>
        <dbReference type="SAM" id="MobiDB-lite"/>
    </source>
</evidence>
<dbReference type="InterPro" id="IPR011993">
    <property type="entry name" value="PH-like_dom_sf"/>
</dbReference>
<dbReference type="InterPro" id="IPR015943">
    <property type="entry name" value="WD40/YVTN_repeat-like_dom_sf"/>
</dbReference>
<evidence type="ECO:0000259" key="5">
    <source>
        <dbReference type="PROSITE" id="PS50197"/>
    </source>
</evidence>